<comment type="caution">
    <text evidence="2">The sequence shown here is derived from an EMBL/GenBank/DDBJ whole genome shotgun (WGS) entry which is preliminary data.</text>
</comment>
<name>A0A9W9SFX3_9EURO</name>
<sequence length="176" mass="19650">MLLRLLAFGLGFSASVQASFRIYDNYESNLIRDAFGLSDQCLEALLLVATQLEDQTACTDWTQQNITTLCTKGCGASLSSWNLAVEANCNGESVYSNGRYMLAQSIPALWLDGHDLVCLQDRWSPDACYNPDTSAIPTECSDPDWLRTDISETMKDVTRLYDRSLVKFDSNKTYTV</sequence>
<reference evidence="2" key="2">
    <citation type="journal article" date="2023" name="IMA Fungus">
        <title>Comparative genomic study of the Penicillium genus elucidates a diverse pangenome and 15 lateral gene transfer events.</title>
        <authorList>
            <person name="Petersen C."/>
            <person name="Sorensen T."/>
            <person name="Nielsen M.R."/>
            <person name="Sondergaard T.E."/>
            <person name="Sorensen J.L."/>
            <person name="Fitzpatrick D.A."/>
            <person name="Frisvad J.C."/>
            <person name="Nielsen K.L."/>
        </authorList>
    </citation>
    <scope>NUCLEOTIDE SEQUENCE</scope>
    <source>
        <strain evidence="2">IBT 29677</strain>
    </source>
</reference>
<accession>A0A9W9SFX3</accession>
<dbReference type="Proteomes" id="UP001147747">
    <property type="component" value="Unassembled WGS sequence"/>
</dbReference>
<dbReference type="GeneID" id="81376992"/>
<evidence type="ECO:0000256" key="1">
    <source>
        <dbReference type="SAM" id="SignalP"/>
    </source>
</evidence>
<evidence type="ECO:0000313" key="3">
    <source>
        <dbReference type="Proteomes" id="UP001147747"/>
    </source>
</evidence>
<reference evidence="2" key="1">
    <citation type="submission" date="2022-12" db="EMBL/GenBank/DDBJ databases">
        <authorList>
            <person name="Petersen C."/>
        </authorList>
    </citation>
    <scope>NUCLEOTIDE SEQUENCE</scope>
    <source>
        <strain evidence="2">IBT 29677</strain>
    </source>
</reference>
<dbReference type="EMBL" id="JAPZBU010000012">
    <property type="protein sequence ID" value="KAJ5376489.1"/>
    <property type="molecule type" value="Genomic_DNA"/>
</dbReference>
<dbReference type="RefSeq" id="XP_056481519.1">
    <property type="nucleotide sequence ID" value="XM_056638012.1"/>
</dbReference>
<feature type="signal peptide" evidence="1">
    <location>
        <begin position="1"/>
        <end position="18"/>
    </location>
</feature>
<protein>
    <submittedName>
        <fullName evidence="2">Carbohydrate-binding module family 18 protein</fullName>
    </submittedName>
</protein>
<feature type="chain" id="PRO_5040976116" evidence="1">
    <location>
        <begin position="19"/>
        <end position="176"/>
    </location>
</feature>
<organism evidence="2 3">
    <name type="scientific">Penicillium cosmopolitanum</name>
    <dbReference type="NCBI Taxonomy" id="1131564"/>
    <lineage>
        <taxon>Eukaryota</taxon>
        <taxon>Fungi</taxon>
        <taxon>Dikarya</taxon>
        <taxon>Ascomycota</taxon>
        <taxon>Pezizomycotina</taxon>
        <taxon>Eurotiomycetes</taxon>
        <taxon>Eurotiomycetidae</taxon>
        <taxon>Eurotiales</taxon>
        <taxon>Aspergillaceae</taxon>
        <taxon>Penicillium</taxon>
    </lineage>
</organism>
<evidence type="ECO:0000313" key="2">
    <source>
        <dbReference type="EMBL" id="KAJ5376489.1"/>
    </source>
</evidence>
<proteinExistence type="predicted"/>
<keyword evidence="1" id="KW-0732">Signal</keyword>
<keyword evidence="3" id="KW-1185">Reference proteome</keyword>
<dbReference type="AlphaFoldDB" id="A0A9W9SFX3"/>
<dbReference type="OrthoDB" id="5985073at2759"/>
<gene>
    <name evidence="2" type="ORF">N7509_013375</name>
</gene>